<organism evidence="3 4">
    <name type="scientific">Caulobacter zeae</name>
    <dbReference type="NCBI Taxonomy" id="2055137"/>
    <lineage>
        <taxon>Bacteria</taxon>
        <taxon>Pseudomonadati</taxon>
        <taxon>Pseudomonadota</taxon>
        <taxon>Alphaproteobacteria</taxon>
        <taxon>Caulobacterales</taxon>
        <taxon>Caulobacteraceae</taxon>
        <taxon>Caulobacter</taxon>
    </lineage>
</organism>
<dbReference type="OrthoDB" id="9763471at2"/>
<feature type="region of interest" description="Disordered" evidence="1">
    <location>
        <begin position="1015"/>
        <end position="1038"/>
    </location>
</feature>
<proteinExistence type="predicted"/>
<evidence type="ECO:0000256" key="1">
    <source>
        <dbReference type="SAM" id="MobiDB-lite"/>
    </source>
</evidence>
<dbReference type="AlphaFoldDB" id="A0A2N5D972"/>
<accession>A0A2N5D972</accession>
<evidence type="ECO:0000313" key="3">
    <source>
        <dbReference type="EMBL" id="PLR22618.1"/>
    </source>
</evidence>
<evidence type="ECO:0000313" key="4">
    <source>
        <dbReference type="Proteomes" id="UP000234479"/>
    </source>
</evidence>
<keyword evidence="4" id="KW-1185">Reference proteome</keyword>
<gene>
    <name evidence="3" type="ORF">SGCZBJ_17735</name>
</gene>
<evidence type="ECO:0000259" key="2">
    <source>
        <dbReference type="PROSITE" id="PS51820"/>
    </source>
</evidence>
<name>A0A2N5D972_9CAUL</name>
<dbReference type="PROSITE" id="PS51820">
    <property type="entry name" value="PA14"/>
    <property type="match status" value="1"/>
</dbReference>
<protein>
    <recommendedName>
        <fullName evidence="2">PA14 domain-containing protein</fullName>
    </recommendedName>
</protein>
<dbReference type="SUPFAM" id="SSF56988">
    <property type="entry name" value="Anthrax protective antigen"/>
    <property type="match status" value="1"/>
</dbReference>
<feature type="domain" description="PA14" evidence="2">
    <location>
        <begin position="316"/>
        <end position="453"/>
    </location>
</feature>
<sequence length="1038" mass="112413">MPSITTWTRIEPVGRDPNMTSGLNAAVHDPLWLLARQWQFGEFLGTDAGSPALARFEADCGRLDRFLPSYDPDRVPTTFSKFGLTDFDLEYWTGAAWGPIPGGQVRGNNKVHVRARFSPIRTDRVRVVVRGALEQFSRVVELEAMQAIAQPSDRDVTWVGDTAPAGAVPRGDGWTWTMDPAAPAGGGKVHSTPNADGVKQHYFEDCSDHLPIHEGESLFVHVWLDPKNPPKQIMLQGFDGTWDHRAYWGENLIGWGVEGQVSRRRMGDLPKPGTWTRLEVPAKLIGLEGRTLRGMAFTQFGGLSTWGSAGKTRAFPPGPGLFAEYFPSVDLTGTPVRRIDPTVDFAWGTASPHPSIPADKFSARWTGEITPRFSEPCTFHVTGDDGVRLWIDDKMIVNAWMDQAATEYSGTVTLQAGRKYAIRLEYYDTVSVAACRLMWSSPRQPKQVVPQSQLYPPSSYAAASSNVALAANGGRVFASSTHSAAYPVTGANNGDRTGAAWAQGGGWNDATAGSFPDWLQVSFSGEKLIEEIGVVTLQNGAPIEPVPYWLGAEQPLDGVRTPLEALVERERAQAEDDLRAAAESGLHFLRILSSRGLGKYGLAVKTAYPLEEGAAGPRRDAAGRRFARLMAGRAPDGRKLRAALKLSAPALPSALAVSADDDAAVRAAVQTWLAWQGGLAETEAGAAPAWRPERMEYAFAVSAATPAGRVDLAARDYPGGALDWHAFDARLQPGAGGGATVVAEAVPAPVSYRGMPAPRYWQFEDGQVDWGQVKAGETDLAMLALLEFALVGSDDWFVMPVDLDAGAVCAPKALKVVDTFGVTTQIRHHTALDGPTAGWNLFGLTPQQATGAAAPLFFLAPTLLSPMESAPVEEVLFLRDEMANMAWAVERVVQSDIGRRVDRYEAYRQSRPQGAAPARLDAGAASALVYKVGSEPPDYWIPMTPAQVAPRSYRLRRGALPGVDGKATPPLGLMLEPNRRLDIHEEEIPRAGARVTRSWQFARGLDGAPYLWMGRRKQPGRGEGSSGLRFDIADRAKA</sequence>
<dbReference type="InterPro" id="IPR011658">
    <property type="entry name" value="PA14_dom"/>
</dbReference>
<dbReference type="EMBL" id="PJRS01000038">
    <property type="protein sequence ID" value="PLR22618.1"/>
    <property type="molecule type" value="Genomic_DNA"/>
</dbReference>
<dbReference type="Pfam" id="PF07691">
    <property type="entry name" value="PA14"/>
    <property type="match status" value="1"/>
</dbReference>
<dbReference type="Gene3D" id="3.90.182.10">
    <property type="entry name" value="Toxin - Anthrax Protective Antigen,domain 1"/>
    <property type="match status" value="1"/>
</dbReference>
<dbReference type="Proteomes" id="UP000234479">
    <property type="component" value="Unassembled WGS sequence"/>
</dbReference>
<dbReference type="SMART" id="SM00758">
    <property type="entry name" value="PA14"/>
    <property type="match status" value="1"/>
</dbReference>
<comment type="caution">
    <text evidence="3">The sequence shown here is derived from an EMBL/GenBank/DDBJ whole genome shotgun (WGS) entry which is preliminary data.</text>
</comment>
<dbReference type="RefSeq" id="WP_101719297.1">
    <property type="nucleotide sequence ID" value="NZ_PJRS01000038.1"/>
</dbReference>
<dbReference type="InterPro" id="IPR037524">
    <property type="entry name" value="PA14/GLEYA"/>
</dbReference>
<reference evidence="3 4" key="1">
    <citation type="submission" date="2017-12" db="EMBL/GenBank/DDBJ databases">
        <title>The genome sequence of Caulobacter sp. 410.</title>
        <authorList>
            <person name="Gao J."/>
            <person name="Mao X."/>
            <person name="Sun J."/>
        </authorList>
    </citation>
    <scope>NUCLEOTIDE SEQUENCE [LARGE SCALE GENOMIC DNA]</scope>
    <source>
        <strain evidence="3 4">410</strain>
    </source>
</reference>